<feature type="region of interest" description="Disordered" evidence="2">
    <location>
        <begin position="51"/>
        <end position="71"/>
    </location>
</feature>
<gene>
    <name evidence="4" type="ordered locus">Halhy_4145</name>
</gene>
<keyword evidence="1" id="KW-0175">Coiled coil</keyword>
<feature type="coiled-coil region" evidence="1">
    <location>
        <begin position="71"/>
        <end position="112"/>
    </location>
</feature>
<evidence type="ECO:0000313" key="4">
    <source>
        <dbReference type="EMBL" id="AEE51991.1"/>
    </source>
</evidence>
<reference key="2">
    <citation type="submission" date="2011-04" db="EMBL/GenBank/DDBJ databases">
        <title>Complete sequence of chromosome of Haliscomenobacter hydrossis DSM 1100.</title>
        <authorList>
            <consortium name="US DOE Joint Genome Institute (JGI-PGF)"/>
            <person name="Lucas S."/>
            <person name="Han J."/>
            <person name="Lapidus A."/>
            <person name="Bruce D."/>
            <person name="Goodwin L."/>
            <person name="Pitluck S."/>
            <person name="Peters L."/>
            <person name="Kyrpides N."/>
            <person name="Mavromatis K."/>
            <person name="Ivanova N."/>
            <person name="Ovchinnikova G."/>
            <person name="Pagani I."/>
            <person name="Daligault H."/>
            <person name="Detter J.C."/>
            <person name="Han C."/>
            <person name="Land M."/>
            <person name="Hauser L."/>
            <person name="Markowitz V."/>
            <person name="Cheng J.-F."/>
            <person name="Hugenholtz P."/>
            <person name="Woyke T."/>
            <person name="Wu D."/>
            <person name="Verbarg S."/>
            <person name="Frueling A."/>
            <person name="Brambilla E."/>
            <person name="Klenk H.-P."/>
            <person name="Eisen J.A."/>
        </authorList>
    </citation>
    <scope>NUCLEOTIDE SEQUENCE</scope>
    <source>
        <strain>DSM 1100</strain>
    </source>
</reference>
<dbReference type="AlphaFoldDB" id="F4L4J0"/>
<proteinExistence type="predicted"/>
<keyword evidence="3" id="KW-1133">Transmembrane helix</keyword>
<evidence type="ECO:0000256" key="1">
    <source>
        <dbReference type="SAM" id="Coils"/>
    </source>
</evidence>
<evidence type="ECO:0000256" key="2">
    <source>
        <dbReference type="SAM" id="MobiDB-lite"/>
    </source>
</evidence>
<keyword evidence="3" id="KW-0472">Membrane</keyword>
<evidence type="ECO:0000313" key="5">
    <source>
        <dbReference type="Proteomes" id="UP000008461"/>
    </source>
</evidence>
<organism evidence="4 5">
    <name type="scientific">Haliscomenobacter hydrossis (strain ATCC 27775 / DSM 1100 / LMG 10767 / O)</name>
    <dbReference type="NCBI Taxonomy" id="760192"/>
    <lineage>
        <taxon>Bacteria</taxon>
        <taxon>Pseudomonadati</taxon>
        <taxon>Bacteroidota</taxon>
        <taxon>Saprospiria</taxon>
        <taxon>Saprospirales</taxon>
        <taxon>Haliscomenobacteraceae</taxon>
        <taxon>Haliscomenobacter</taxon>
    </lineage>
</organism>
<dbReference type="OrthoDB" id="1494825at2"/>
<name>F4L4J0_HALH1</name>
<dbReference type="KEGG" id="hhy:Halhy_4145"/>
<keyword evidence="5" id="KW-1185">Reference proteome</keyword>
<sequence length="112" mass="13003">MAAKFKTTGFARFFIIMLFVAPLAYIGASYYNGQDGIGNIKRFFKIGETETVESNEKDGDDATSFNPFRGSSQLQRQVDELKAENEDLQERLREQEIEIQELKREMRLLRQQ</sequence>
<protein>
    <submittedName>
        <fullName evidence="4">Uncharacterized protein</fullName>
    </submittedName>
</protein>
<dbReference type="Proteomes" id="UP000008461">
    <property type="component" value="Chromosome"/>
</dbReference>
<dbReference type="EMBL" id="CP002691">
    <property type="protein sequence ID" value="AEE51991.1"/>
    <property type="molecule type" value="Genomic_DNA"/>
</dbReference>
<reference evidence="4 5" key="1">
    <citation type="journal article" date="2011" name="Stand. Genomic Sci.">
        <title>Complete genome sequence of Haliscomenobacter hydrossis type strain (O).</title>
        <authorList>
            <consortium name="US DOE Joint Genome Institute (JGI-PGF)"/>
            <person name="Daligault H."/>
            <person name="Lapidus A."/>
            <person name="Zeytun A."/>
            <person name="Nolan M."/>
            <person name="Lucas S."/>
            <person name="Del Rio T.G."/>
            <person name="Tice H."/>
            <person name="Cheng J.F."/>
            <person name="Tapia R."/>
            <person name="Han C."/>
            <person name="Goodwin L."/>
            <person name="Pitluck S."/>
            <person name="Liolios K."/>
            <person name="Pagani I."/>
            <person name="Ivanova N."/>
            <person name="Huntemann M."/>
            <person name="Mavromatis K."/>
            <person name="Mikhailova N."/>
            <person name="Pati A."/>
            <person name="Chen A."/>
            <person name="Palaniappan K."/>
            <person name="Land M."/>
            <person name="Hauser L."/>
            <person name="Brambilla E.M."/>
            <person name="Rohde M."/>
            <person name="Verbarg S."/>
            <person name="Goker M."/>
            <person name="Bristow J."/>
            <person name="Eisen J.A."/>
            <person name="Markowitz V."/>
            <person name="Hugenholtz P."/>
            <person name="Kyrpides N.C."/>
            <person name="Klenk H.P."/>
            <person name="Woyke T."/>
        </authorList>
    </citation>
    <scope>NUCLEOTIDE SEQUENCE [LARGE SCALE GENOMIC DNA]</scope>
    <source>
        <strain evidence="5">ATCC 27775 / DSM 1100 / LMG 10767 / O</strain>
    </source>
</reference>
<dbReference type="HOGENOM" id="CLU_2142394_0_0_10"/>
<dbReference type="STRING" id="760192.Halhy_4145"/>
<accession>F4L4J0</accession>
<evidence type="ECO:0000256" key="3">
    <source>
        <dbReference type="SAM" id="Phobius"/>
    </source>
</evidence>
<feature type="transmembrane region" description="Helical" evidence="3">
    <location>
        <begin position="12"/>
        <end position="31"/>
    </location>
</feature>
<keyword evidence="3" id="KW-0812">Transmembrane</keyword>
<dbReference type="RefSeq" id="WP_013766529.1">
    <property type="nucleotide sequence ID" value="NC_015510.1"/>
</dbReference>
<feature type="compositionally biased region" description="Acidic residues" evidence="2">
    <location>
        <begin position="51"/>
        <end position="61"/>
    </location>
</feature>